<protein>
    <submittedName>
        <fullName evidence="2">Uncharacterized protein</fullName>
    </submittedName>
</protein>
<comment type="caution">
    <text evidence="2">The sequence shown here is derived from an EMBL/GenBank/DDBJ whole genome shotgun (WGS) entry which is preliminary data.</text>
</comment>
<feature type="region of interest" description="Disordered" evidence="1">
    <location>
        <begin position="52"/>
        <end position="76"/>
    </location>
</feature>
<name>A0AAN9NE20_PHACN</name>
<sequence length="76" mass="8524">MLRMLRPQMLNGRAQTRLWRAAIWRAINQTLASSDLGVPMLRMLRPQMLNGLKPDSGEQGFGGAYAQNAEAPNAQW</sequence>
<dbReference type="Proteomes" id="UP001374584">
    <property type="component" value="Unassembled WGS sequence"/>
</dbReference>
<dbReference type="AlphaFoldDB" id="A0AAN9NE20"/>
<accession>A0AAN9NE20</accession>
<evidence type="ECO:0000256" key="1">
    <source>
        <dbReference type="SAM" id="MobiDB-lite"/>
    </source>
</evidence>
<evidence type="ECO:0000313" key="2">
    <source>
        <dbReference type="EMBL" id="KAK7368153.1"/>
    </source>
</evidence>
<reference evidence="2 3" key="1">
    <citation type="submission" date="2024-01" db="EMBL/GenBank/DDBJ databases">
        <title>The genomes of 5 underutilized Papilionoideae crops provide insights into root nodulation and disease resistanc.</title>
        <authorList>
            <person name="Jiang F."/>
        </authorList>
    </citation>
    <scope>NUCLEOTIDE SEQUENCE [LARGE SCALE GENOMIC DNA]</scope>
    <source>
        <strain evidence="2">JINMINGXINNONG_FW02</strain>
        <tissue evidence="2">Leaves</tissue>
    </source>
</reference>
<organism evidence="2 3">
    <name type="scientific">Phaseolus coccineus</name>
    <name type="common">Scarlet runner bean</name>
    <name type="synonym">Phaseolus multiflorus</name>
    <dbReference type="NCBI Taxonomy" id="3886"/>
    <lineage>
        <taxon>Eukaryota</taxon>
        <taxon>Viridiplantae</taxon>
        <taxon>Streptophyta</taxon>
        <taxon>Embryophyta</taxon>
        <taxon>Tracheophyta</taxon>
        <taxon>Spermatophyta</taxon>
        <taxon>Magnoliopsida</taxon>
        <taxon>eudicotyledons</taxon>
        <taxon>Gunneridae</taxon>
        <taxon>Pentapetalae</taxon>
        <taxon>rosids</taxon>
        <taxon>fabids</taxon>
        <taxon>Fabales</taxon>
        <taxon>Fabaceae</taxon>
        <taxon>Papilionoideae</taxon>
        <taxon>50 kb inversion clade</taxon>
        <taxon>NPAAA clade</taxon>
        <taxon>indigoferoid/millettioid clade</taxon>
        <taxon>Phaseoleae</taxon>
        <taxon>Phaseolus</taxon>
    </lineage>
</organism>
<proteinExistence type="predicted"/>
<dbReference type="EMBL" id="JAYMYR010000004">
    <property type="protein sequence ID" value="KAK7368153.1"/>
    <property type="molecule type" value="Genomic_DNA"/>
</dbReference>
<gene>
    <name evidence="2" type="ORF">VNO80_10176</name>
</gene>
<evidence type="ECO:0000313" key="3">
    <source>
        <dbReference type="Proteomes" id="UP001374584"/>
    </source>
</evidence>
<keyword evidence="3" id="KW-1185">Reference proteome</keyword>